<organism evidence="6 7">
    <name type="scientific">Photobacterium proteolyticum</name>
    <dbReference type="NCBI Taxonomy" id="1903952"/>
    <lineage>
        <taxon>Bacteria</taxon>
        <taxon>Pseudomonadati</taxon>
        <taxon>Pseudomonadota</taxon>
        <taxon>Gammaproteobacteria</taxon>
        <taxon>Vibrionales</taxon>
        <taxon>Vibrionaceae</taxon>
        <taxon>Photobacterium</taxon>
    </lineage>
</organism>
<evidence type="ECO:0000313" key="7">
    <source>
        <dbReference type="Proteomes" id="UP000186905"/>
    </source>
</evidence>
<dbReference type="GO" id="GO:0043565">
    <property type="term" value="F:sequence-specific DNA binding"/>
    <property type="evidence" value="ECO:0007669"/>
    <property type="project" value="TreeGrafter"/>
</dbReference>
<comment type="caution">
    <text evidence="6">The sequence shown here is derived from an EMBL/GenBank/DDBJ whole genome shotgun (WGS) entry which is preliminary data.</text>
</comment>
<keyword evidence="2" id="KW-0805">Transcription regulation</keyword>
<sequence length="321" mass="36972">MKKRHELLPPSLNGLRVFEAAARHLSFTLAASELSVTQSAVSRQIRQLEEHFGFSLFIRRHRALSLTDEGKEVALLLTRQYSELNSALRQLKSKENEPLRVKVAMSFAVRWLIPRLHSFKEHYPTLDIALTSTMGHTSEELRLDDDDYDVAIYGMPKASKNPYQKNFLRKEYLAPVYSELLTKTEQPVDIDTLLTYQRLHPTADRTDWRVWLKRNQKSHLMNNSGLTFDTLDMALTSCFAGQGVTITDLMLVVHELKQGYLQLPQSATIIDGPWQYYYHCQTKSDAVTHFVTWLTNQQATEQAQLFEMATNHGWQIIEGDS</sequence>
<dbReference type="Gene3D" id="3.40.190.10">
    <property type="entry name" value="Periplasmic binding protein-like II"/>
    <property type="match status" value="2"/>
</dbReference>
<dbReference type="PANTHER" id="PTHR30537:SF5">
    <property type="entry name" value="HTH-TYPE TRANSCRIPTIONAL ACTIVATOR TTDR-RELATED"/>
    <property type="match status" value="1"/>
</dbReference>
<dbReference type="OrthoDB" id="5526340at2"/>
<evidence type="ECO:0000256" key="4">
    <source>
        <dbReference type="ARBA" id="ARBA00023163"/>
    </source>
</evidence>
<reference evidence="6 7" key="1">
    <citation type="submission" date="2016-09" db="EMBL/GenBank/DDBJ databases">
        <title>Photobacterium proteolyticum sp. nov. a protease producing bacterium isolated from ocean sediments of Laizhou Bay.</title>
        <authorList>
            <person name="Li Y."/>
        </authorList>
    </citation>
    <scope>NUCLEOTIDE SEQUENCE [LARGE SCALE GENOMIC DNA]</scope>
    <source>
        <strain evidence="6 7">13-12</strain>
    </source>
</reference>
<dbReference type="InterPro" id="IPR036390">
    <property type="entry name" value="WH_DNA-bd_sf"/>
</dbReference>
<keyword evidence="4" id="KW-0804">Transcription</keyword>
<dbReference type="SUPFAM" id="SSF46785">
    <property type="entry name" value="Winged helix' DNA-binding domain"/>
    <property type="match status" value="1"/>
</dbReference>
<dbReference type="InterPro" id="IPR058163">
    <property type="entry name" value="LysR-type_TF_proteobact-type"/>
</dbReference>
<dbReference type="InterPro" id="IPR000847">
    <property type="entry name" value="LysR_HTH_N"/>
</dbReference>
<dbReference type="RefSeq" id="WP_075767462.1">
    <property type="nucleotide sequence ID" value="NZ_MJIL01000095.1"/>
</dbReference>
<dbReference type="InterPro" id="IPR005119">
    <property type="entry name" value="LysR_subst-bd"/>
</dbReference>
<dbReference type="Proteomes" id="UP000186905">
    <property type="component" value="Unassembled WGS sequence"/>
</dbReference>
<gene>
    <name evidence="6" type="ORF">BIT28_03165</name>
</gene>
<dbReference type="Pfam" id="PF03466">
    <property type="entry name" value="LysR_substrate"/>
    <property type="match status" value="1"/>
</dbReference>
<name>A0A1Q9GA16_9GAMM</name>
<evidence type="ECO:0000256" key="2">
    <source>
        <dbReference type="ARBA" id="ARBA00023015"/>
    </source>
</evidence>
<keyword evidence="7" id="KW-1185">Reference proteome</keyword>
<dbReference type="EMBL" id="MJIL01000095">
    <property type="protein sequence ID" value="OLQ71183.1"/>
    <property type="molecule type" value="Genomic_DNA"/>
</dbReference>
<evidence type="ECO:0000259" key="5">
    <source>
        <dbReference type="PROSITE" id="PS50931"/>
    </source>
</evidence>
<proteinExistence type="inferred from homology"/>
<dbReference type="Pfam" id="PF00126">
    <property type="entry name" value="HTH_1"/>
    <property type="match status" value="1"/>
</dbReference>
<accession>A0A1Q9GA16</accession>
<dbReference type="GO" id="GO:0006351">
    <property type="term" value="P:DNA-templated transcription"/>
    <property type="evidence" value="ECO:0007669"/>
    <property type="project" value="TreeGrafter"/>
</dbReference>
<feature type="domain" description="HTH lysR-type" evidence="5">
    <location>
        <begin position="10"/>
        <end position="67"/>
    </location>
</feature>
<dbReference type="PANTHER" id="PTHR30537">
    <property type="entry name" value="HTH-TYPE TRANSCRIPTIONAL REGULATOR"/>
    <property type="match status" value="1"/>
</dbReference>
<evidence type="ECO:0000256" key="3">
    <source>
        <dbReference type="ARBA" id="ARBA00023125"/>
    </source>
</evidence>
<dbReference type="STRING" id="1903952.BIT28_03165"/>
<dbReference type="InterPro" id="IPR036388">
    <property type="entry name" value="WH-like_DNA-bd_sf"/>
</dbReference>
<dbReference type="PROSITE" id="PS50931">
    <property type="entry name" value="HTH_LYSR"/>
    <property type="match status" value="1"/>
</dbReference>
<comment type="similarity">
    <text evidence="1">Belongs to the LysR transcriptional regulatory family.</text>
</comment>
<dbReference type="GO" id="GO:0003700">
    <property type="term" value="F:DNA-binding transcription factor activity"/>
    <property type="evidence" value="ECO:0007669"/>
    <property type="project" value="InterPro"/>
</dbReference>
<dbReference type="Gene3D" id="1.10.10.10">
    <property type="entry name" value="Winged helix-like DNA-binding domain superfamily/Winged helix DNA-binding domain"/>
    <property type="match status" value="1"/>
</dbReference>
<keyword evidence="3" id="KW-0238">DNA-binding</keyword>
<dbReference type="PRINTS" id="PR00039">
    <property type="entry name" value="HTHLYSR"/>
</dbReference>
<evidence type="ECO:0000256" key="1">
    <source>
        <dbReference type="ARBA" id="ARBA00009437"/>
    </source>
</evidence>
<dbReference type="AlphaFoldDB" id="A0A1Q9GA16"/>
<dbReference type="FunFam" id="1.10.10.10:FF:000038">
    <property type="entry name" value="Glycine cleavage system transcriptional activator"/>
    <property type="match status" value="1"/>
</dbReference>
<dbReference type="SUPFAM" id="SSF53850">
    <property type="entry name" value="Periplasmic binding protein-like II"/>
    <property type="match status" value="1"/>
</dbReference>
<protein>
    <submittedName>
        <fullName evidence="6">LysR family transcriptional regulator</fullName>
    </submittedName>
</protein>
<evidence type="ECO:0000313" key="6">
    <source>
        <dbReference type="EMBL" id="OLQ71183.1"/>
    </source>
</evidence>